<sequence length="532" mass="61054">MLEHNYLYKNSNTLKNKYGIKDRQRLYTRCAHDAARAAVNFRYEPLPRKFDTAYLKTIHWNLFYKSFEWAGQTRDQTFTFEDGSIASMPAMHPKGYDIPFAVGAQIQRELKQLERMLHAKNNLRGLSRQKFAENAAEVFMLLNHTHPFRKGNGRVQRMFMEKLGQAAGHKIDFSFITKERLTHACIAAMQQGNPQPMQHLFEDMTHPQKALVLKEFISHMRNAGLEEINNRIVVAAKEGETYDGTYRGMAAEGFVMEVDGVFVVGNKDELTPEQMKTLQNGASLYFEKSNVQNLKETLIPKERLAPLSQEELFAKICSDPFIEASKKEVERLSKKVYGNPKILGMKIELVNADPSLGRVFAEHIAQYPQSICKLAGVKILGIKSRERCQAEEHLPQLCEMLKTYATIVRETKDEFLEKHTRKQNRVNHSIEKPNRDLQNLFTLPAEQQRETLSHSPTLQQHLHVYARKLHNRLSAEERQAVQQNNHTKLSCLIGVSESKAREIVNTVKLTKKAQCQMRSLKVNRSSSMALTG</sequence>
<comment type="catalytic activity">
    <reaction evidence="7">
        <text>L-tyrosyl-[protein] + ATP = O-(5'-adenylyl)-L-tyrosyl-[protein] + diphosphate</text>
        <dbReference type="Rhea" id="RHEA:54288"/>
        <dbReference type="Rhea" id="RHEA-COMP:10136"/>
        <dbReference type="Rhea" id="RHEA-COMP:13846"/>
        <dbReference type="ChEBI" id="CHEBI:30616"/>
        <dbReference type="ChEBI" id="CHEBI:33019"/>
        <dbReference type="ChEBI" id="CHEBI:46858"/>
        <dbReference type="ChEBI" id="CHEBI:83624"/>
        <dbReference type="EC" id="2.7.7.108"/>
    </reaction>
</comment>
<dbReference type="SUPFAM" id="SSF140931">
    <property type="entry name" value="Fic-like"/>
    <property type="match status" value="1"/>
</dbReference>
<evidence type="ECO:0000256" key="1">
    <source>
        <dbReference type="ARBA" id="ARBA00022679"/>
    </source>
</evidence>
<evidence type="ECO:0000256" key="7">
    <source>
        <dbReference type="ARBA" id="ARBA00048696"/>
    </source>
</evidence>
<evidence type="ECO:0000313" key="9">
    <source>
        <dbReference type="EMBL" id="GAA5102336.1"/>
    </source>
</evidence>
<evidence type="ECO:0000256" key="5">
    <source>
        <dbReference type="ARBA" id="ARBA00034531"/>
    </source>
</evidence>
<dbReference type="RefSeq" id="WP_345097331.1">
    <property type="nucleotide sequence ID" value="NZ_BAABIY010000094.1"/>
</dbReference>
<gene>
    <name evidence="9" type="ORF">GCM10023260_14190</name>
</gene>
<comment type="catalytic activity">
    <reaction evidence="6">
        <text>L-threonyl-[protein] + ATP = 3-O-(5'-adenylyl)-L-threonyl-[protein] + diphosphate</text>
        <dbReference type="Rhea" id="RHEA:54292"/>
        <dbReference type="Rhea" id="RHEA-COMP:11060"/>
        <dbReference type="Rhea" id="RHEA-COMP:13847"/>
        <dbReference type="ChEBI" id="CHEBI:30013"/>
        <dbReference type="ChEBI" id="CHEBI:30616"/>
        <dbReference type="ChEBI" id="CHEBI:33019"/>
        <dbReference type="ChEBI" id="CHEBI:138113"/>
        <dbReference type="EC" id="2.7.7.108"/>
    </reaction>
</comment>
<reference evidence="10" key="1">
    <citation type="journal article" date="2019" name="Int. J. Syst. Evol. Microbiol.">
        <title>The Global Catalogue of Microorganisms (GCM) 10K type strain sequencing project: providing services to taxonomists for standard genome sequencing and annotation.</title>
        <authorList>
            <consortium name="The Broad Institute Genomics Platform"/>
            <consortium name="The Broad Institute Genome Sequencing Center for Infectious Disease"/>
            <person name="Wu L."/>
            <person name="Ma J."/>
        </authorList>
    </citation>
    <scope>NUCLEOTIDE SEQUENCE [LARGE SCALE GENOMIC DNA]</scope>
    <source>
        <strain evidence="10">JCM 17706</strain>
    </source>
</reference>
<comment type="caution">
    <text evidence="9">The sequence shown here is derived from an EMBL/GenBank/DDBJ whole genome shotgun (WGS) entry which is preliminary data.</text>
</comment>
<evidence type="ECO:0000256" key="2">
    <source>
        <dbReference type="ARBA" id="ARBA00022695"/>
    </source>
</evidence>
<dbReference type="InterPro" id="IPR003812">
    <property type="entry name" value="Fido"/>
</dbReference>
<keyword evidence="3" id="KW-0547">Nucleotide-binding</keyword>
<dbReference type="NCBIfam" id="NF033856">
    <property type="entry name" value="T4SS_effec_BID"/>
    <property type="match status" value="1"/>
</dbReference>
<evidence type="ECO:0000259" key="8">
    <source>
        <dbReference type="PROSITE" id="PS51459"/>
    </source>
</evidence>
<dbReference type="EC" id="2.7.7.108" evidence="5"/>
<organism evidence="9 10">
    <name type="scientific">Bartonella acomydis</name>
    <dbReference type="NCBI Taxonomy" id="686234"/>
    <lineage>
        <taxon>Bacteria</taxon>
        <taxon>Pseudomonadati</taxon>
        <taxon>Pseudomonadota</taxon>
        <taxon>Alphaproteobacteria</taxon>
        <taxon>Hyphomicrobiales</taxon>
        <taxon>Bartonellaceae</taxon>
        <taxon>Bartonella</taxon>
    </lineage>
</organism>
<proteinExistence type="predicted"/>
<evidence type="ECO:0000256" key="4">
    <source>
        <dbReference type="ARBA" id="ARBA00022840"/>
    </source>
</evidence>
<dbReference type="PANTHER" id="PTHR39560">
    <property type="entry name" value="PROTEIN ADENYLYLTRANSFERASE FIC-RELATED"/>
    <property type="match status" value="1"/>
</dbReference>
<protein>
    <recommendedName>
        <fullName evidence="5">protein adenylyltransferase</fullName>
        <ecNumber evidence="5">2.7.7.108</ecNumber>
    </recommendedName>
</protein>
<keyword evidence="10" id="KW-1185">Reference proteome</keyword>
<evidence type="ECO:0000256" key="6">
    <source>
        <dbReference type="ARBA" id="ARBA00047939"/>
    </source>
</evidence>
<accession>A0ABP9MV18</accession>
<evidence type="ECO:0000313" key="10">
    <source>
        <dbReference type="Proteomes" id="UP001501525"/>
    </source>
</evidence>
<dbReference type="PROSITE" id="PS51459">
    <property type="entry name" value="FIDO"/>
    <property type="match status" value="1"/>
</dbReference>
<dbReference type="Gene3D" id="1.10.3290.10">
    <property type="entry name" value="Fido-like domain"/>
    <property type="match status" value="1"/>
</dbReference>
<feature type="domain" description="Fido" evidence="8">
    <location>
        <begin position="50"/>
        <end position="203"/>
    </location>
</feature>
<dbReference type="InterPro" id="IPR040548">
    <property type="entry name" value="BepA_ID"/>
</dbReference>
<keyword evidence="4" id="KW-0067">ATP-binding</keyword>
<evidence type="ECO:0000256" key="3">
    <source>
        <dbReference type="ARBA" id="ARBA00022741"/>
    </source>
</evidence>
<dbReference type="Proteomes" id="UP001501525">
    <property type="component" value="Unassembled WGS sequence"/>
</dbReference>
<dbReference type="Pfam" id="PF18543">
    <property type="entry name" value="ID"/>
    <property type="match status" value="1"/>
</dbReference>
<dbReference type="EMBL" id="BAABIY010000094">
    <property type="protein sequence ID" value="GAA5102336.1"/>
    <property type="molecule type" value="Genomic_DNA"/>
</dbReference>
<dbReference type="InterPro" id="IPR012340">
    <property type="entry name" value="NA-bd_OB-fold"/>
</dbReference>
<dbReference type="InterPro" id="IPR036597">
    <property type="entry name" value="Fido-like_dom_sf"/>
</dbReference>
<dbReference type="Pfam" id="PF02661">
    <property type="entry name" value="Fic"/>
    <property type="match status" value="1"/>
</dbReference>
<keyword evidence="2" id="KW-0548">Nucleotidyltransferase</keyword>
<dbReference type="PANTHER" id="PTHR39560:SF1">
    <property type="entry name" value="PROTEIN ADENYLYLTRANSFERASE FIC-RELATED"/>
    <property type="match status" value="1"/>
</dbReference>
<keyword evidence="1" id="KW-0808">Transferase</keyword>
<dbReference type="Gene3D" id="2.40.50.140">
    <property type="entry name" value="Nucleic acid-binding proteins"/>
    <property type="match status" value="1"/>
</dbReference>
<name>A0ABP9MV18_9HYPH</name>